<dbReference type="OrthoDB" id="7183442at2"/>
<keyword evidence="9" id="KW-1185">Reference proteome</keyword>
<evidence type="ECO:0000313" key="8">
    <source>
        <dbReference type="EMBL" id="PRZ43083.1"/>
    </source>
</evidence>
<comment type="cofactor">
    <cofactor evidence="2">
        <name>Mg(2+)</name>
        <dbReference type="ChEBI" id="CHEBI:18420"/>
    </cofactor>
</comment>
<dbReference type="GO" id="GO:0016818">
    <property type="term" value="F:hydrolase activity, acting on acid anhydrides, in phosphorus-containing anhydrides"/>
    <property type="evidence" value="ECO:0007669"/>
    <property type="project" value="InterPro"/>
</dbReference>
<accession>A0A2T1A3A7</accession>
<evidence type="ECO:0000256" key="4">
    <source>
        <dbReference type="ARBA" id="ARBA00022801"/>
    </source>
</evidence>
<evidence type="ECO:0000256" key="3">
    <source>
        <dbReference type="ARBA" id="ARBA00022723"/>
    </source>
</evidence>
<dbReference type="EMBL" id="PVUE01000003">
    <property type="protein sequence ID" value="PRZ43083.1"/>
    <property type="molecule type" value="Genomic_DNA"/>
</dbReference>
<comment type="cofactor">
    <cofactor evidence="1">
        <name>Mn(2+)</name>
        <dbReference type="ChEBI" id="CHEBI:29035"/>
    </cofactor>
</comment>
<dbReference type="PROSITE" id="PS51462">
    <property type="entry name" value="NUDIX"/>
    <property type="match status" value="1"/>
</dbReference>
<evidence type="ECO:0000259" key="7">
    <source>
        <dbReference type="PROSITE" id="PS51462"/>
    </source>
</evidence>
<name>A0A2T1A3A7_9ACTN</name>
<dbReference type="CDD" id="cd18870">
    <property type="entry name" value="NUDIX_AcylCoAdiphos_Nudt19"/>
    <property type="match status" value="1"/>
</dbReference>
<keyword evidence="5" id="KW-0460">Magnesium</keyword>
<dbReference type="Proteomes" id="UP000237752">
    <property type="component" value="Unassembled WGS sequence"/>
</dbReference>
<dbReference type="GO" id="GO:0046872">
    <property type="term" value="F:metal ion binding"/>
    <property type="evidence" value="ECO:0007669"/>
    <property type="project" value="UniProtKB-KW"/>
</dbReference>
<dbReference type="InterPro" id="IPR000086">
    <property type="entry name" value="NUDIX_hydrolase_dom"/>
</dbReference>
<dbReference type="PANTHER" id="PTHR12318">
    <property type="entry name" value="TESTOSTERONE-REGULATED PROTEIN RP2"/>
    <property type="match status" value="1"/>
</dbReference>
<dbReference type="InterPro" id="IPR015797">
    <property type="entry name" value="NUDIX_hydrolase-like_dom_sf"/>
</dbReference>
<evidence type="ECO:0000256" key="1">
    <source>
        <dbReference type="ARBA" id="ARBA00001936"/>
    </source>
</evidence>
<comment type="caution">
    <text evidence="8">The sequence shown here is derived from an EMBL/GenBank/DDBJ whole genome shotgun (WGS) entry which is preliminary data.</text>
</comment>
<evidence type="ECO:0000256" key="5">
    <source>
        <dbReference type="ARBA" id="ARBA00022842"/>
    </source>
</evidence>
<dbReference type="PANTHER" id="PTHR12318:SF0">
    <property type="entry name" value="ACYL-COENZYME A DIPHOSPHATASE NUDT19"/>
    <property type="match status" value="1"/>
</dbReference>
<dbReference type="AlphaFoldDB" id="A0A2T1A3A7"/>
<evidence type="ECO:0000256" key="6">
    <source>
        <dbReference type="ARBA" id="ARBA00023211"/>
    </source>
</evidence>
<dbReference type="SUPFAM" id="SSF55811">
    <property type="entry name" value="Nudix"/>
    <property type="match status" value="1"/>
</dbReference>
<organism evidence="8 9">
    <name type="scientific">Antricoccus suffuscus</name>
    <dbReference type="NCBI Taxonomy" id="1629062"/>
    <lineage>
        <taxon>Bacteria</taxon>
        <taxon>Bacillati</taxon>
        <taxon>Actinomycetota</taxon>
        <taxon>Actinomycetes</taxon>
        <taxon>Geodermatophilales</taxon>
        <taxon>Antricoccaceae</taxon>
        <taxon>Antricoccus</taxon>
    </lineage>
</organism>
<keyword evidence="4" id="KW-0378">Hydrolase</keyword>
<reference evidence="8 9" key="1">
    <citation type="submission" date="2018-03" db="EMBL/GenBank/DDBJ databases">
        <title>Genomic Encyclopedia of Archaeal and Bacterial Type Strains, Phase II (KMG-II): from individual species to whole genera.</title>
        <authorList>
            <person name="Goeker M."/>
        </authorList>
    </citation>
    <scope>NUCLEOTIDE SEQUENCE [LARGE SCALE GENOMIC DNA]</scope>
    <source>
        <strain evidence="8 9">DSM 100065</strain>
    </source>
</reference>
<sequence>MSEAPAVPKHASTVLFVRDGSDGLEVYLVRRVKGMPFAGGMTAYPGGSVDPRDMDAHFKWVGPEPAEWAKSFTCDDQTARALVAAAVRETFEEAGVLLATEPDGDLVDVSGEEWETERLSLIDHSQSFADLLERRGLSLRADLLRPWAHWITPEREPRRFDTRFFLTSLPEGIAPRNVGGEADHAEWVKPGVAVEEGHSGARPMLPPTIQTLEDLARFSTVQEAMDGAPPRPITPIEPKIIKDGEVEYVELPDGTRTRTAIKIGKNRSVAD</sequence>
<protein>
    <submittedName>
        <fullName evidence="8">NUDIX domain-containing protein</fullName>
    </submittedName>
</protein>
<dbReference type="RefSeq" id="WP_106348058.1">
    <property type="nucleotide sequence ID" value="NZ_PVUE01000003.1"/>
</dbReference>
<feature type="domain" description="Nudix hydrolase" evidence="7">
    <location>
        <begin position="8"/>
        <end position="210"/>
    </location>
</feature>
<proteinExistence type="predicted"/>
<dbReference type="InterPro" id="IPR039121">
    <property type="entry name" value="NUDT19"/>
</dbReference>
<keyword evidence="3" id="KW-0479">Metal-binding</keyword>
<dbReference type="Gene3D" id="3.90.79.10">
    <property type="entry name" value="Nucleoside Triphosphate Pyrophosphohydrolase"/>
    <property type="match status" value="1"/>
</dbReference>
<evidence type="ECO:0000256" key="2">
    <source>
        <dbReference type="ARBA" id="ARBA00001946"/>
    </source>
</evidence>
<keyword evidence="6" id="KW-0464">Manganese</keyword>
<evidence type="ECO:0000313" key="9">
    <source>
        <dbReference type="Proteomes" id="UP000237752"/>
    </source>
</evidence>
<gene>
    <name evidence="8" type="ORF">CLV47_103140</name>
</gene>